<organism evidence="2">
    <name type="scientific">Rhodosorus marinus</name>
    <dbReference type="NCBI Taxonomy" id="101924"/>
    <lineage>
        <taxon>Eukaryota</taxon>
        <taxon>Rhodophyta</taxon>
        <taxon>Stylonematophyceae</taxon>
        <taxon>Stylonematales</taxon>
        <taxon>Stylonemataceae</taxon>
        <taxon>Rhodosorus</taxon>
    </lineage>
</organism>
<evidence type="ECO:0000256" key="1">
    <source>
        <dbReference type="SAM" id="MobiDB-lite"/>
    </source>
</evidence>
<name>A0A7S2ZA74_9RHOD</name>
<feature type="region of interest" description="Disordered" evidence="1">
    <location>
        <begin position="1"/>
        <end position="27"/>
    </location>
</feature>
<feature type="compositionally biased region" description="Low complexity" evidence="1">
    <location>
        <begin position="1"/>
        <end position="16"/>
    </location>
</feature>
<dbReference type="EMBL" id="HBHW01001904">
    <property type="protein sequence ID" value="CAE0033642.1"/>
    <property type="molecule type" value="Transcribed_RNA"/>
</dbReference>
<evidence type="ECO:0000313" key="2">
    <source>
        <dbReference type="EMBL" id="CAE0033642.1"/>
    </source>
</evidence>
<reference evidence="2" key="1">
    <citation type="submission" date="2021-01" db="EMBL/GenBank/DDBJ databases">
        <authorList>
            <person name="Corre E."/>
            <person name="Pelletier E."/>
            <person name="Niang G."/>
            <person name="Scheremetjew M."/>
            <person name="Finn R."/>
            <person name="Kale V."/>
            <person name="Holt S."/>
            <person name="Cochrane G."/>
            <person name="Meng A."/>
            <person name="Brown T."/>
            <person name="Cohen L."/>
        </authorList>
    </citation>
    <scope>NUCLEOTIDE SEQUENCE</scope>
    <source>
        <strain evidence="2">CCMP 769</strain>
    </source>
</reference>
<gene>
    <name evidence="2" type="ORF">RMAR00112_LOCUS1583</name>
</gene>
<proteinExistence type="predicted"/>
<dbReference type="AlphaFoldDB" id="A0A7S2ZA74"/>
<accession>A0A7S2ZA74</accession>
<protein>
    <submittedName>
        <fullName evidence="2">Uncharacterized protein</fullName>
    </submittedName>
</protein>
<sequence length="202" mass="21510">MRPSSASSCSSASPRSELQTPPTSSLINLSSSESKLAELTYPYPTSLNTRPVSATSSDSICFSSHIMISAFQQQTLEVPIASGRLVPRPISPDCLSISSINLLPSPVIALRTKCFQKDASSNATAGENFLCSVELSSNDRIPLLLDPFKGMYRARLTNPKLRMALNLLPRSTGVLLESSVLAAVNDGGREKTGPSGMCQSES</sequence>